<gene>
    <name evidence="12" type="primary">fadH</name>
    <name evidence="12" type="ORF">STPYR_10039</name>
</gene>
<evidence type="ECO:0000256" key="9">
    <source>
        <dbReference type="ARBA" id="ARBA00023014"/>
    </source>
</evidence>
<dbReference type="InterPro" id="IPR001155">
    <property type="entry name" value="OxRdtase_FMN_N"/>
</dbReference>
<comment type="cofactor">
    <cofactor evidence="2">
        <name>[4Fe-4S] cluster</name>
        <dbReference type="ChEBI" id="CHEBI:49883"/>
    </cofactor>
</comment>
<keyword evidence="7 12" id="KW-0560">Oxidoreductase</keyword>
<evidence type="ECO:0000256" key="1">
    <source>
        <dbReference type="ARBA" id="ARBA00001917"/>
    </source>
</evidence>
<dbReference type="InterPro" id="IPR036188">
    <property type="entry name" value="FAD/NAD-bd_sf"/>
</dbReference>
<dbReference type="PANTHER" id="PTHR42917:SF2">
    <property type="entry name" value="2,4-DIENOYL-COA REDUCTASE [(2E)-ENOYL-COA-PRODUCING]"/>
    <property type="match status" value="1"/>
</dbReference>
<feature type="domain" description="FAD/NAD(P)-binding" evidence="11">
    <location>
        <begin position="382"/>
        <end position="643"/>
    </location>
</feature>
<dbReference type="EMBL" id="FLTS01000001">
    <property type="protein sequence ID" value="SBV35109.1"/>
    <property type="molecule type" value="Genomic_DNA"/>
</dbReference>
<dbReference type="InterPro" id="IPR013785">
    <property type="entry name" value="Aldolase_TIM"/>
</dbReference>
<dbReference type="SUPFAM" id="SSF51905">
    <property type="entry name" value="FAD/NAD(P)-binding domain"/>
    <property type="match status" value="1"/>
</dbReference>
<keyword evidence="9" id="KW-0411">Iron-sulfur</keyword>
<evidence type="ECO:0000256" key="6">
    <source>
        <dbReference type="ARBA" id="ARBA00022723"/>
    </source>
</evidence>
<keyword evidence="8" id="KW-0408">Iron</keyword>
<evidence type="ECO:0000256" key="8">
    <source>
        <dbReference type="ARBA" id="ARBA00023004"/>
    </source>
</evidence>
<dbReference type="Pfam" id="PF07992">
    <property type="entry name" value="Pyr_redox_2"/>
    <property type="match status" value="1"/>
</dbReference>
<dbReference type="SUPFAM" id="SSF51395">
    <property type="entry name" value="FMN-linked oxidoreductases"/>
    <property type="match status" value="1"/>
</dbReference>
<dbReference type="GO" id="GO:0010181">
    <property type="term" value="F:FMN binding"/>
    <property type="evidence" value="ECO:0007669"/>
    <property type="project" value="InterPro"/>
</dbReference>
<dbReference type="CDD" id="cd02930">
    <property type="entry name" value="DCR_FMN"/>
    <property type="match status" value="1"/>
</dbReference>
<organism evidence="12">
    <name type="scientific">uncultured Stenotrophomonas sp</name>
    <dbReference type="NCBI Taxonomy" id="165438"/>
    <lineage>
        <taxon>Bacteria</taxon>
        <taxon>Pseudomonadati</taxon>
        <taxon>Pseudomonadota</taxon>
        <taxon>Gammaproteobacteria</taxon>
        <taxon>Lysobacterales</taxon>
        <taxon>Lysobacteraceae</taxon>
        <taxon>Stenotrophomonas</taxon>
        <taxon>environmental samples</taxon>
    </lineage>
</organism>
<keyword evidence="6" id="KW-0479">Metal-binding</keyword>
<dbReference type="PRINTS" id="PR00368">
    <property type="entry name" value="FADPNR"/>
</dbReference>
<protein>
    <submittedName>
        <fullName evidence="12">2,4-dienoyl-CoA reductase, NADH and FMN-linked</fullName>
        <ecNumber evidence="12">1.3.1.34</ecNumber>
    </submittedName>
</protein>
<dbReference type="EC" id="1.3.1.34" evidence="12"/>
<evidence type="ECO:0000259" key="11">
    <source>
        <dbReference type="Pfam" id="PF07992"/>
    </source>
</evidence>
<dbReference type="InterPro" id="IPR051793">
    <property type="entry name" value="NADH:flavin_oxidoreductase"/>
</dbReference>
<evidence type="ECO:0000256" key="7">
    <source>
        <dbReference type="ARBA" id="ARBA00023002"/>
    </source>
</evidence>
<keyword evidence="5" id="KW-0288">FMN</keyword>
<evidence type="ECO:0000256" key="2">
    <source>
        <dbReference type="ARBA" id="ARBA00001966"/>
    </source>
</evidence>
<dbReference type="GO" id="GO:0051536">
    <property type="term" value="F:iron-sulfur cluster binding"/>
    <property type="evidence" value="ECO:0007669"/>
    <property type="project" value="UniProtKB-KW"/>
</dbReference>
<dbReference type="InterPro" id="IPR023753">
    <property type="entry name" value="FAD/NAD-binding_dom"/>
</dbReference>
<keyword evidence="4" id="KW-0285">Flavoprotein</keyword>
<dbReference type="GO" id="GO:0033543">
    <property type="term" value="P:fatty acid beta-oxidation, unsaturated, even number, reductase/isomerase pathway"/>
    <property type="evidence" value="ECO:0007669"/>
    <property type="project" value="TreeGrafter"/>
</dbReference>
<evidence type="ECO:0000259" key="10">
    <source>
        <dbReference type="Pfam" id="PF00724"/>
    </source>
</evidence>
<dbReference type="GO" id="GO:0046872">
    <property type="term" value="F:metal ion binding"/>
    <property type="evidence" value="ECO:0007669"/>
    <property type="project" value="UniProtKB-KW"/>
</dbReference>
<evidence type="ECO:0000313" key="12">
    <source>
        <dbReference type="EMBL" id="SBV35109.1"/>
    </source>
</evidence>
<comment type="similarity">
    <text evidence="3">In the N-terminal section; belongs to the NADH:flavin oxidoreductase/NADH oxidase family.</text>
</comment>
<comment type="cofactor">
    <cofactor evidence="1">
        <name>FMN</name>
        <dbReference type="ChEBI" id="CHEBI:58210"/>
    </cofactor>
</comment>
<dbReference type="PANTHER" id="PTHR42917">
    <property type="entry name" value="2,4-DIENOYL-COA REDUCTASE"/>
    <property type="match status" value="1"/>
</dbReference>
<evidence type="ECO:0000256" key="4">
    <source>
        <dbReference type="ARBA" id="ARBA00022630"/>
    </source>
</evidence>
<dbReference type="SUPFAM" id="SSF51971">
    <property type="entry name" value="Nucleotide-binding domain"/>
    <property type="match status" value="1"/>
</dbReference>
<dbReference type="Gene3D" id="3.20.20.70">
    <property type="entry name" value="Aldolase class I"/>
    <property type="match status" value="1"/>
</dbReference>
<dbReference type="FunFam" id="3.20.20.70:FF:000082">
    <property type="entry name" value="NADPH-dependent 2,4-dienoyl-CoA reductase"/>
    <property type="match status" value="1"/>
</dbReference>
<dbReference type="Gene3D" id="3.50.50.60">
    <property type="entry name" value="FAD/NAD(P)-binding domain"/>
    <property type="match status" value="1"/>
</dbReference>
<accession>A0A1Y5PYN5</accession>
<dbReference type="Pfam" id="PF00724">
    <property type="entry name" value="Oxidored_FMN"/>
    <property type="match status" value="1"/>
</dbReference>
<proteinExistence type="inferred from homology"/>
<dbReference type="GO" id="GO:0008670">
    <property type="term" value="F:2,4-dienoyl-CoA reductase (NADPH) activity"/>
    <property type="evidence" value="ECO:0007669"/>
    <property type="project" value="UniProtKB-EC"/>
</dbReference>
<evidence type="ECO:0000256" key="5">
    <source>
        <dbReference type="ARBA" id="ARBA00022643"/>
    </source>
</evidence>
<dbReference type="Gene3D" id="3.40.50.720">
    <property type="entry name" value="NAD(P)-binding Rossmann-like Domain"/>
    <property type="match status" value="1"/>
</dbReference>
<reference evidence="12" key="1">
    <citation type="submission" date="2016-03" db="EMBL/GenBank/DDBJ databases">
        <authorList>
            <person name="Ploux O."/>
        </authorList>
    </citation>
    <scope>NUCLEOTIDE SEQUENCE</scope>
    <source>
        <strain evidence="12">UC10</strain>
    </source>
</reference>
<dbReference type="FunFam" id="3.50.50.60:FF:000113">
    <property type="entry name" value="NADPH-dependent 2,4-dienoyl-CoA reductase"/>
    <property type="match status" value="1"/>
</dbReference>
<sequence length="676" mass="72415">MTPATDIAYPHLFAPLDLGFTRLRNRVLMGSMHTGLEDHARDFPKLAAYFAERAEGGAALLVTGGFAPNVVGWLAPFGSKLSWPWEVRRHRQVTAAVHGHGAKICMQLLHAGRYGYHPLQVAPSKLKAPINPFTPRALTARGVERHIADYARAARLAREAGYDGVEVMGSEGYLINEFIAPRTNKRNDAWGGDAARRMRFAVEIVRRIREACGPDFIIIYRLSLLDLVEDGSNWQEIVQQARAIEAAGATIINSGIGWHEARVPTIATSVPRAAFAGVTAKLKPHVGIPLIATNRINMPEVAEAILAGGGADMVSLARPLLADPQWPNKARAGRADAINTCIACNQACLDHVFQNKRASCLVNPRAAHETELVYRPTAAPKAIAVVGAGPAGLACATVAAERGHRVTLFDAAGEIGGQFNVAKRIPGKEEFHETLRYFRHKLAETGVELRLGTVADAENLAGFDAVVVATGIIPRTVDFPGADHPMVVSYLDVLLGRVRAADKVAVIGAGGIGFDVGEFLVHEGGSPSLDPARWMVEWGVDPNFEARGSLARPQPEPPVRKVWLLQRSPGKPGARLGKTTGWIHRATLKAKGVKMLGGVEYLGVDDAGLRIRVDGDEQLLDVGTVVVCAGQEPRRELADALRAAGRSVHVIGGADVAAELDAKRAIDQGSRLAAGL</sequence>
<feature type="domain" description="NADH:flavin oxidoreductase/NADH oxidase N-terminal" evidence="10">
    <location>
        <begin position="12"/>
        <end position="336"/>
    </location>
</feature>
<evidence type="ECO:0000256" key="3">
    <source>
        <dbReference type="ARBA" id="ARBA00011048"/>
    </source>
</evidence>
<name>A0A1Y5PYN5_9GAMM</name>
<dbReference type="AlphaFoldDB" id="A0A1Y5PYN5"/>